<name>A0AAD9KFE7_RIDPI</name>
<dbReference type="Proteomes" id="UP001209878">
    <property type="component" value="Unassembled WGS sequence"/>
</dbReference>
<protein>
    <submittedName>
        <fullName evidence="1">Uncharacterized protein</fullName>
    </submittedName>
</protein>
<evidence type="ECO:0000313" key="2">
    <source>
        <dbReference type="Proteomes" id="UP001209878"/>
    </source>
</evidence>
<dbReference type="EMBL" id="JAODUO010001157">
    <property type="protein sequence ID" value="KAK2170211.1"/>
    <property type="molecule type" value="Genomic_DNA"/>
</dbReference>
<reference evidence="1" key="1">
    <citation type="journal article" date="2023" name="Mol. Biol. Evol.">
        <title>Third-Generation Sequencing Reveals the Adaptive Role of the Epigenome in Three Deep-Sea Polychaetes.</title>
        <authorList>
            <person name="Perez M."/>
            <person name="Aroh O."/>
            <person name="Sun Y."/>
            <person name="Lan Y."/>
            <person name="Juniper S.K."/>
            <person name="Young C.R."/>
            <person name="Angers B."/>
            <person name="Qian P.Y."/>
        </authorList>
    </citation>
    <scope>NUCLEOTIDE SEQUENCE</scope>
    <source>
        <strain evidence="1">R07B-5</strain>
    </source>
</reference>
<gene>
    <name evidence="1" type="ORF">NP493_1158g00078</name>
</gene>
<proteinExistence type="predicted"/>
<comment type="caution">
    <text evidence="1">The sequence shown here is derived from an EMBL/GenBank/DDBJ whole genome shotgun (WGS) entry which is preliminary data.</text>
</comment>
<accession>A0AAD9KFE7</accession>
<evidence type="ECO:0000313" key="1">
    <source>
        <dbReference type="EMBL" id="KAK2170211.1"/>
    </source>
</evidence>
<organism evidence="1 2">
    <name type="scientific">Ridgeia piscesae</name>
    <name type="common">Tubeworm</name>
    <dbReference type="NCBI Taxonomy" id="27915"/>
    <lineage>
        <taxon>Eukaryota</taxon>
        <taxon>Metazoa</taxon>
        <taxon>Spiralia</taxon>
        <taxon>Lophotrochozoa</taxon>
        <taxon>Annelida</taxon>
        <taxon>Polychaeta</taxon>
        <taxon>Sedentaria</taxon>
        <taxon>Canalipalpata</taxon>
        <taxon>Sabellida</taxon>
        <taxon>Siboglinidae</taxon>
        <taxon>Ridgeia</taxon>
    </lineage>
</organism>
<sequence length="247" mass="27344">MEVDRAHAGSGIDWKRPLCFKSGKRVQVERCPHHPPVQLMVSPKAGAHGEAEPGRLLRSAPLLVHAEEDVANEGDVPQLPFPQGAVVKGAGQQGNVTHFFKHRMTGPVTTLISDMDENVDNFPNITCQAICLLHGLSAPRLVPELLPGEGEIPTTLQHEDRPAYRLEKFAPWVIVRYQDELLDLRLHFLGVPSTTSSGDVAEHLQKYHPIPELPVKARVHAQDACGWQLQFKPCGYEHTDAQPVAER</sequence>
<dbReference type="AlphaFoldDB" id="A0AAD9KFE7"/>
<keyword evidence="2" id="KW-1185">Reference proteome</keyword>